<dbReference type="Proteomes" id="UP000799440">
    <property type="component" value="Unassembled WGS sequence"/>
</dbReference>
<dbReference type="PANTHER" id="PTHR39609:SF2">
    <property type="entry name" value="TRANSCRIPTION FACTOR RFEG"/>
    <property type="match status" value="1"/>
</dbReference>
<dbReference type="AlphaFoldDB" id="A0A6A6V2A4"/>
<keyword evidence="3" id="KW-1185">Reference proteome</keyword>
<sequence length="95" mass="10630">MALSSYFVPGFEISRAVIQSEIRFHCGPDAIVRPYTLQGRDGFLVTSSGPTLTKEQIEDLKAASRDFEQRQARRANGTEAFVNQPVAVNQRRRSS</sequence>
<evidence type="ECO:0000313" key="3">
    <source>
        <dbReference type="Proteomes" id="UP000799440"/>
    </source>
</evidence>
<proteinExistence type="predicted"/>
<evidence type="ECO:0000313" key="2">
    <source>
        <dbReference type="EMBL" id="KAF2743730.1"/>
    </source>
</evidence>
<accession>A0A6A6V2A4</accession>
<reference evidence="2" key="1">
    <citation type="journal article" date="2020" name="Stud. Mycol.">
        <title>101 Dothideomycetes genomes: a test case for predicting lifestyles and emergence of pathogens.</title>
        <authorList>
            <person name="Haridas S."/>
            <person name="Albert R."/>
            <person name="Binder M."/>
            <person name="Bloem J."/>
            <person name="Labutti K."/>
            <person name="Salamov A."/>
            <person name="Andreopoulos B."/>
            <person name="Baker S."/>
            <person name="Barry K."/>
            <person name="Bills G."/>
            <person name="Bluhm B."/>
            <person name="Cannon C."/>
            <person name="Castanera R."/>
            <person name="Culley D."/>
            <person name="Daum C."/>
            <person name="Ezra D."/>
            <person name="Gonzalez J."/>
            <person name="Henrissat B."/>
            <person name="Kuo A."/>
            <person name="Liang C."/>
            <person name="Lipzen A."/>
            <person name="Lutzoni F."/>
            <person name="Magnuson J."/>
            <person name="Mondo S."/>
            <person name="Nolan M."/>
            <person name="Ohm R."/>
            <person name="Pangilinan J."/>
            <person name="Park H.-J."/>
            <person name="Ramirez L."/>
            <person name="Alfaro M."/>
            <person name="Sun H."/>
            <person name="Tritt A."/>
            <person name="Yoshinaga Y."/>
            <person name="Zwiers L.-H."/>
            <person name="Turgeon B."/>
            <person name="Goodwin S."/>
            <person name="Spatafora J."/>
            <person name="Crous P."/>
            <person name="Grigoriev I."/>
        </authorList>
    </citation>
    <scope>NUCLEOTIDE SEQUENCE</scope>
    <source>
        <strain evidence="2">CBS 119925</strain>
    </source>
</reference>
<protein>
    <submittedName>
        <fullName evidence="2">Uncharacterized protein</fullName>
    </submittedName>
</protein>
<dbReference type="PANTHER" id="PTHR39609">
    <property type="entry name" value="RFEG-RELATED"/>
    <property type="match status" value="1"/>
</dbReference>
<feature type="region of interest" description="Disordered" evidence="1">
    <location>
        <begin position="73"/>
        <end position="95"/>
    </location>
</feature>
<dbReference type="EMBL" id="MU006594">
    <property type="protein sequence ID" value="KAF2743730.1"/>
    <property type="molecule type" value="Genomic_DNA"/>
</dbReference>
<organism evidence="2 3">
    <name type="scientific">Sporormia fimetaria CBS 119925</name>
    <dbReference type="NCBI Taxonomy" id="1340428"/>
    <lineage>
        <taxon>Eukaryota</taxon>
        <taxon>Fungi</taxon>
        <taxon>Dikarya</taxon>
        <taxon>Ascomycota</taxon>
        <taxon>Pezizomycotina</taxon>
        <taxon>Dothideomycetes</taxon>
        <taxon>Pleosporomycetidae</taxon>
        <taxon>Pleosporales</taxon>
        <taxon>Sporormiaceae</taxon>
        <taxon>Sporormia</taxon>
    </lineage>
</organism>
<dbReference type="OrthoDB" id="3827557at2759"/>
<gene>
    <name evidence="2" type="ORF">M011DRAFT_471085</name>
</gene>
<evidence type="ECO:0000256" key="1">
    <source>
        <dbReference type="SAM" id="MobiDB-lite"/>
    </source>
</evidence>
<name>A0A6A6V2A4_9PLEO</name>